<name>A0A9P4MVF5_9PLEO</name>
<dbReference type="Proteomes" id="UP000800093">
    <property type="component" value="Unassembled WGS sequence"/>
</dbReference>
<protein>
    <submittedName>
        <fullName evidence="2">Uncharacterized protein</fullName>
    </submittedName>
</protein>
<sequence>MRISQILRAITLPSLFLRATAIKPVSAFTGHASLDTRADNKTICGSETGSTGLITNWYCAGDTPQCCRDTTETLEEDIPWNCIPADGVCCGHGDYCGGRINATCVRDGSGYACLSDSGFEVPTIVGNTPEMESDHSNVEGYKDKDKDEGAAASLGWKIEVWAAWGVDCSDVPPITLYHRARGRPLIKEKALVEFVVNQDALGRPVRFNLVRQPALANRSSKRCSP</sequence>
<keyword evidence="3" id="KW-1185">Reference proteome</keyword>
<proteinExistence type="predicted"/>
<accession>A0A9P4MVF5</accession>
<reference evidence="3" key="1">
    <citation type="journal article" date="2020" name="Stud. Mycol.">
        <title>101 Dothideomycetes genomes: A test case for predicting lifestyles and emergence of pathogens.</title>
        <authorList>
            <person name="Haridas S."/>
            <person name="Albert R."/>
            <person name="Binder M."/>
            <person name="Bloem J."/>
            <person name="LaButti K."/>
            <person name="Salamov A."/>
            <person name="Andreopoulos B."/>
            <person name="Baker S."/>
            <person name="Barry K."/>
            <person name="Bills G."/>
            <person name="Bluhm B."/>
            <person name="Cannon C."/>
            <person name="Castanera R."/>
            <person name="Culley D."/>
            <person name="Daum C."/>
            <person name="Ezra D."/>
            <person name="Gonzalez J."/>
            <person name="Henrissat B."/>
            <person name="Kuo A."/>
            <person name="Liang C."/>
            <person name="Lipzen A."/>
            <person name="Lutzoni F."/>
            <person name="Magnuson J."/>
            <person name="Mondo S."/>
            <person name="Nolan M."/>
            <person name="Ohm R."/>
            <person name="Pangilinan J."/>
            <person name="Park H.-J."/>
            <person name="Ramirez L."/>
            <person name="Alfaro M."/>
            <person name="Sun H."/>
            <person name="Tritt A."/>
            <person name="Yoshinaga Y."/>
            <person name="Zwiers L.-H."/>
            <person name="Turgeon B."/>
            <person name="Goodwin S."/>
            <person name="Spatafora J."/>
            <person name="Crous P."/>
            <person name="Grigoriev I."/>
        </authorList>
    </citation>
    <scope>NUCLEOTIDE SEQUENCE [LARGE SCALE GENOMIC DNA]</scope>
    <source>
        <strain evidence="3">CBS 304.66</strain>
    </source>
</reference>
<dbReference type="OrthoDB" id="10379596at2759"/>
<evidence type="ECO:0000256" key="1">
    <source>
        <dbReference type="SAM" id="SignalP"/>
    </source>
</evidence>
<evidence type="ECO:0000313" key="3">
    <source>
        <dbReference type="Proteomes" id="UP000800093"/>
    </source>
</evidence>
<keyword evidence="1" id="KW-0732">Signal</keyword>
<comment type="caution">
    <text evidence="2">The sequence shown here is derived from an EMBL/GenBank/DDBJ whole genome shotgun (WGS) entry which is preliminary data.</text>
</comment>
<gene>
    <name evidence="2" type="ORF">CC78DRAFT_586526</name>
</gene>
<organism evidence="2 3">
    <name type="scientific">Lojkania enalia</name>
    <dbReference type="NCBI Taxonomy" id="147567"/>
    <lineage>
        <taxon>Eukaryota</taxon>
        <taxon>Fungi</taxon>
        <taxon>Dikarya</taxon>
        <taxon>Ascomycota</taxon>
        <taxon>Pezizomycotina</taxon>
        <taxon>Dothideomycetes</taxon>
        <taxon>Pleosporomycetidae</taxon>
        <taxon>Pleosporales</taxon>
        <taxon>Pleosporales incertae sedis</taxon>
        <taxon>Lojkania</taxon>
    </lineage>
</organism>
<feature type="signal peptide" evidence="1">
    <location>
        <begin position="1"/>
        <end position="21"/>
    </location>
</feature>
<evidence type="ECO:0000313" key="2">
    <source>
        <dbReference type="EMBL" id="KAF2258945.1"/>
    </source>
</evidence>
<feature type="chain" id="PRO_5040239806" evidence="1">
    <location>
        <begin position="22"/>
        <end position="225"/>
    </location>
</feature>
<dbReference type="EMBL" id="ML986727">
    <property type="protein sequence ID" value="KAF2258945.1"/>
    <property type="molecule type" value="Genomic_DNA"/>
</dbReference>
<dbReference type="AlphaFoldDB" id="A0A9P4MVF5"/>